<sequence>MRAAIKSESAPAAARTAEVWPCLFHSLIATPPTAADVPNWPLFSRCSVSRAAMVDLPDEAITLERRPPVTDEQSSPSNPPRSPHPPPGTSLPDLEEPRMLKGRPLAPDEESATIDPPRCQFPPPGTSLRDLCPPTSPDFDPDVFYPSGIRRRIYRRFSPLAPYAPFVY</sequence>
<keyword evidence="3" id="KW-1185">Reference proteome</keyword>
<proteinExistence type="predicted"/>
<evidence type="ECO:0000313" key="3">
    <source>
        <dbReference type="Proteomes" id="UP001221757"/>
    </source>
</evidence>
<feature type="compositionally biased region" description="Pro residues" evidence="1">
    <location>
        <begin position="77"/>
        <end position="89"/>
    </location>
</feature>
<protein>
    <submittedName>
        <fullName evidence="2">Uncharacterized protein</fullName>
    </submittedName>
</protein>
<gene>
    <name evidence="2" type="ORF">B0H17DRAFT_1220354</name>
</gene>
<feature type="region of interest" description="Disordered" evidence="1">
    <location>
        <begin position="59"/>
        <end position="139"/>
    </location>
</feature>
<dbReference type="EMBL" id="JARKIE010000822">
    <property type="protein sequence ID" value="KAJ7615807.1"/>
    <property type="molecule type" value="Genomic_DNA"/>
</dbReference>
<dbReference type="AlphaFoldDB" id="A0AAD7FCJ1"/>
<comment type="caution">
    <text evidence="2">The sequence shown here is derived from an EMBL/GenBank/DDBJ whole genome shotgun (WGS) entry which is preliminary data.</text>
</comment>
<dbReference type="Proteomes" id="UP001221757">
    <property type="component" value="Unassembled WGS sequence"/>
</dbReference>
<accession>A0AAD7FCJ1</accession>
<evidence type="ECO:0000256" key="1">
    <source>
        <dbReference type="SAM" id="MobiDB-lite"/>
    </source>
</evidence>
<reference evidence="2" key="1">
    <citation type="submission" date="2023-03" db="EMBL/GenBank/DDBJ databases">
        <title>Massive genome expansion in bonnet fungi (Mycena s.s.) driven by repeated elements and novel gene families across ecological guilds.</title>
        <authorList>
            <consortium name="Lawrence Berkeley National Laboratory"/>
            <person name="Harder C.B."/>
            <person name="Miyauchi S."/>
            <person name="Viragh M."/>
            <person name="Kuo A."/>
            <person name="Thoen E."/>
            <person name="Andreopoulos B."/>
            <person name="Lu D."/>
            <person name="Skrede I."/>
            <person name="Drula E."/>
            <person name="Henrissat B."/>
            <person name="Morin E."/>
            <person name="Kohler A."/>
            <person name="Barry K."/>
            <person name="LaButti K."/>
            <person name="Morin E."/>
            <person name="Salamov A."/>
            <person name="Lipzen A."/>
            <person name="Mereny Z."/>
            <person name="Hegedus B."/>
            <person name="Baldrian P."/>
            <person name="Stursova M."/>
            <person name="Weitz H."/>
            <person name="Taylor A."/>
            <person name="Grigoriev I.V."/>
            <person name="Nagy L.G."/>
            <person name="Martin F."/>
            <person name="Kauserud H."/>
        </authorList>
    </citation>
    <scope>NUCLEOTIDE SEQUENCE</scope>
    <source>
        <strain evidence="2">CBHHK067</strain>
    </source>
</reference>
<name>A0AAD7FCJ1_MYCRO</name>
<evidence type="ECO:0000313" key="2">
    <source>
        <dbReference type="EMBL" id="KAJ7615807.1"/>
    </source>
</evidence>
<organism evidence="2 3">
    <name type="scientific">Mycena rosella</name>
    <name type="common">Pink bonnet</name>
    <name type="synonym">Agaricus rosellus</name>
    <dbReference type="NCBI Taxonomy" id="1033263"/>
    <lineage>
        <taxon>Eukaryota</taxon>
        <taxon>Fungi</taxon>
        <taxon>Dikarya</taxon>
        <taxon>Basidiomycota</taxon>
        <taxon>Agaricomycotina</taxon>
        <taxon>Agaricomycetes</taxon>
        <taxon>Agaricomycetidae</taxon>
        <taxon>Agaricales</taxon>
        <taxon>Marasmiineae</taxon>
        <taxon>Mycenaceae</taxon>
        <taxon>Mycena</taxon>
    </lineage>
</organism>